<reference evidence="6 7" key="1">
    <citation type="submission" date="2021-02" db="EMBL/GenBank/DDBJ databases">
        <title>De Novo genome assembly of isolated myxobacteria.</title>
        <authorList>
            <person name="Stevens D.C."/>
        </authorList>
    </citation>
    <scope>NUCLEOTIDE SEQUENCE [LARGE SCALE GENOMIC DNA]</scope>
    <source>
        <strain evidence="7">SCPEA02</strain>
    </source>
</reference>
<evidence type="ECO:0000256" key="4">
    <source>
        <dbReference type="PROSITE-ProRule" id="PRU00335"/>
    </source>
</evidence>
<protein>
    <submittedName>
        <fullName evidence="6">TetR/AcrR family transcriptional regulator</fullName>
    </submittedName>
</protein>
<dbReference type="InterPro" id="IPR001647">
    <property type="entry name" value="HTH_TetR"/>
</dbReference>
<dbReference type="Gene3D" id="1.10.357.10">
    <property type="entry name" value="Tetracycline Repressor, domain 2"/>
    <property type="match status" value="1"/>
</dbReference>
<evidence type="ECO:0000259" key="5">
    <source>
        <dbReference type="PROSITE" id="PS50977"/>
    </source>
</evidence>
<dbReference type="SUPFAM" id="SSF46689">
    <property type="entry name" value="Homeodomain-like"/>
    <property type="match status" value="1"/>
</dbReference>
<dbReference type="PROSITE" id="PS50977">
    <property type="entry name" value="HTH_TETR_2"/>
    <property type="match status" value="1"/>
</dbReference>
<keyword evidence="1" id="KW-0805">Transcription regulation</keyword>
<dbReference type="Proteomes" id="UP000662747">
    <property type="component" value="Chromosome"/>
</dbReference>
<keyword evidence="3" id="KW-0804">Transcription</keyword>
<feature type="DNA-binding region" description="H-T-H motif" evidence="4">
    <location>
        <begin position="28"/>
        <end position="47"/>
    </location>
</feature>
<evidence type="ECO:0000313" key="6">
    <source>
        <dbReference type="EMBL" id="QSQ19530.1"/>
    </source>
</evidence>
<keyword evidence="7" id="KW-1185">Reference proteome</keyword>
<keyword evidence="2 4" id="KW-0238">DNA-binding</keyword>
<evidence type="ECO:0000256" key="2">
    <source>
        <dbReference type="ARBA" id="ARBA00023125"/>
    </source>
</evidence>
<name>A0ABX7NKZ2_9BACT</name>
<accession>A0ABX7NKZ2</accession>
<dbReference type="InterPro" id="IPR050109">
    <property type="entry name" value="HTH-type_TetR-like_transc_reg"/>
</dbReference>
<dbReference type="EMBL" id="CP071090">
    <property type="protein sequence ID" value="QSQ19530.1"/>
    <property type="molecule type" value="Genomic_DNA"/>
</dbReference>
<dbReference type="PRINTS" id="PR00455">
    <property type="entry name" value="HTHTETR"/>
</dbReference>
<organism evidence="6 7">
    <name type="scientific">Pyxidicoccus parkwayensis</name>
    <dbReference type="NCBI Taxonomy" id="2813578"/>
    <lineage>
        <taxon>Bacteria</taxon>
        <taxon>Pseudomonadati</taxon>
        <taxon>Myxococcota</taxon>
        <taxon>Myxococcia</taxon>
        <taxon>Myxococcales</taxon>
        <taxon>Cystobacterineae</taxon>
        <taxon>Myxococcaceae</taxon>
        <taxon>Pyxidicoccus</taxon>
    </lineage>
</organism>
<dbReference type="PANTHER" id="PTHR30055:SF238">
    <property type="entry name" value="MYCOFACTOCIN BIOSYNTHESIS TRANSCRIPTIONAL REGULATOR MFTR-RELATED"/>
    <property type="match status" value="1"/>
</dbReference>
<dbReference type="Pfam" id="PF00440">
    <property type="entry name" value="TetR_N"/>
    <property type="match status" value="1"/>
</dbReference>
<evidence type="ECO:0000256" key="1">
    <source>
        <dbReference type="ARBA" id="ARBA00023015"/>
    </source>
</evidence>
<evidence type="ECO:0000256" key="3">
    <source>
        <dbReference type="ARBA" id="ARBA00023163"/>
    </source>
</evidence>
<sequence>MARPVTIQDEDILKAAREVFLERGMRATSLEIAERARVSPGILFKRFKTKEALFRAAMTPQGDSERLLPIDLEARVGRGSVEDTLVELGTHLLEQFTSFTPTTMMAWSNRQDAEPGAGAHQPVASATERAAKRVREVAGYLAAEARLGRIREGDFDIVAQTFIGALWHHNFLQVMLDKVRRQPAAQQAYVRGVVHSLWVGLAPARPSRR</sequence>
<proteinExistence type="predicted"/>
<dbReference type="InterPro" id="IPR009057">
    <property type="entry name" value="Homeodomain-like_sf"/>
</dbReference>
<gene>
    <name evidence="6" type="ORF">JY651_29965</name>
</gene>
<dbReference type="RefSeq" id="WP_206721114.1">
    <property type="nucleotide sequence ID" value="NZ_CP071090.1"/>
</dbReference>
<evidence type="ECO:0000313" key="7">
    <source>
        <dbReference type="Proteomes" id="UP000662747"/>
    </source>
</evidence>
<dbReference type="PANTHER" id="PTHR30055">
    <property type="entry name" value="HTH-TYPE TRANSCRIPTIONAL REGULATOR RUTR"/>
    <property type="match status" value="1"/>
</dbReference>
<feature type="domain" description="HTH tetR-type" evidence="5">
    <location>
        <begin position="6"/>
        <end position="65"/>
    </location>
</feature>